<dbReference type="EMBL" id="PFEM01000031">
    <property type="protein sequence ID" value="PJE69989.1"/>
    <property type="molecule type" value="Genomic_DNA"/>
</dbReference>
<name>A0A2M8L6X3_9BACT</name>
<comment type="caution">
    <text evidence="1">The sequence shown here is derived from an EMBL/GenBank/DDBJ whole genome shotgun (WGS) entry which is preliminary data.</text>
</comment>
<gene>
    <name evidence="1" type="ORF">COU97_02130</name>
</gene>
<dbReference type="Gene3D" id="3.40.50.150">
    <property type="entry name" value="Vaccinia Virus protein VP39"/>
    <property type="match status" value="1"/>
</dbReference>
<dbReference type="InterPro" id="IPR029063">
    <property type="entry name" value="SAM-dependent_MTases_sf"/>
</dbReference>
<proteinExistence type="predicted"/>
<reference evidence="2" key="1">
    <citation type="submission" date="2017-09" db="EMBL/GenBank/DDBJ databases">
        <title>Depth-based differentiation of microbial function through sediment-hosted aquifers and enrichment of novel symbionts in the deep terrestrial subsurface.</title>
        <authorList>
            <person name="Probst A.J."/>
            <person name="Ladd B."/>
            <person name="Jarett J.K."/>
            <person name="Geller-Mcgrath D.E."/>
            <person name="Sieber C.M.K."/>
            <person name="Emerson J.B."/>
            <person name="Anantharaman K."/>
            <person name="Thomas B.C."/>
            <person name="Malmstrom R."/>
            <person name="Stieglmeier M."/>
            <person name="Klingl A."/>
            <person name="Woyke T."/>
            <person name="Ryan C.M."/>
            <person name="Banfield J.F."/>
        </authorList>
    </citation>
    <scope>NUCLEOTIDE SEQUENCE [LARGE SCALE GENOMIC DNA]</scope>
</reference>
<protein>
    <recommendedName>
        <fullName evidence="3">Methyltransferase domain-containing protein</fullName>
    </recommendedName>
</protein>
<evidence type="ECO:0000313" key="2">
    <source>
        <dbReference type="Proteomes" id="UP000231579"/>
    </source>
</evidence>
<sequence>MKESLASTTILGKDHTGGVPTALTLDLLRLQGEAMTLGQRAKIVGRFSPAEQIDIHQEYATAQAVFWKKWTVFRCSQAGEGDPNFGDVQKVLGVNRYFAREIVNPEAGAFIVDLGGGSGTVPASFTKQQREGLAGCAIIDNNDLLAEKAEQRLKRMSIANSRFINHDLADGSLPEKLSEIISAAKPSHVVVTTNWSLYFLDAPTRTLFRSCLDPKVIGGRPSRLVANCITVGKFDREKLKQGFIKHLPSYLARFPKTTFRAIQALKQMEQFADELTETTILRTAGEFETLMREAGLTIAAVNPTLLWGQSTAITAVK</sequence>
<accession>A0A2M8L6X3</accession>
<dbReference type="AlphaFoldDB" id="A0A2M8L6X3"/>
<evidence type="ECO:0000313" key="1">
    <source>
        <dbReference type="EMBL" id="PJE69989.1"/>
    </source>
</evidence>
<evidence type="ECO:0008006" key="3">
    <source>
        <dbReference type="Google" id="ProtNLM"/>
    </source>
</evidence>
<dbReference type="Proteomes" id="UP000231579">
    <property type="component" value="Unassembled WGS sequence"/>
</dbReference>
<organism evidence="1 2">
    <name type="scientific">Candidatus Shapirobacteria bacterium CG10_big_fil_rev_8_21_14_0_10_48_15</name>
    <dbReference type="NCBI Taxonomy" id="1974484"/>
    <lineage>
        <taxon>Bacteria</taxon>
        <taxon>Candidatus Shapironibacteriota</taxon>
    </lineage>
</organism>
<dbReference type="SUPFAM" id="SSF53335">
    <property type="entry name" value="S-adenosyl-L-methionine-dependent methyltransferases"/>
    <property type="match status" value="1"/>
</dbReference>